<dbReference type="InterPro" id="IPR034202">
    <property type="entry name" value="Subtilisin_Carlsberg-like"/>
</dbReference>
<feature type="region of interest" description="Disordered" evidence="7">
    <location>
        <begin position="481"/>
        <end position="705"/>
    </location>
</feature>
<keyword evidence="3" id="KW-0479">Metal-binding</keyword>
<dbReference type="PROSITE" id="PS00136">
    <property type="entry name" value="SUBTILASE_ASP"/>
    <property type="match status" value="1"/>
</dbReference>
<dbReference type="CDD" id="cd07477">
    <property type="entry name" value="Peptidases_S8_Subtilisin_subset"/>
    <property type="match status" value="1"/>
</dbReference>
<dbReference type="RefSeq" id="WP_182705114.1">
    <property type="nucleotide sequence ID" value="NZ_JACJII010000001.1"/>
</dbReference>
<feature type="compositionally biased region" description="Basic and acidic residues" evidence="7">
    <location>
        <begin position="582"/>
        <end position="592"/>
    </location>
</feature>
<evidence type="ECO:0000256" key="6">
    <source>
        <dbReference type="PROSITE-ProRule" id="PRU01240"/>
    </source>
</evidence>
<dbReference type="SUPFAM" id="SSF52743">
    <property type="entry name" value="Subtilisin-like"/>
    <property type="match status" value="1"/>
</dbReference>
<feature type="compositionally biased region" description="Low complexity" evidence="7">
    <location>
        <begin position="65"/>
        <end position="76"/>
    </location>
</feature>
<evidence type="ECO:0000256" key="3">
    <source>
        <dbReference type="ARBA" id="ARBA00022723"/>
    </source>
</evidence>
<feature type="compositionally biased region" description="Pro residues" evidence="7">
    <location>
        <begin position="612"/>
        <end position="624"/>
    </location>
</feature>
<dbReference type="PROSITE" id="PS51892">
    <property type="entry name" value="SUBTILASE"/>
    <property type="match status" value="1"/>
</dbReference>
<dbReference type="GO" id="GO:0046872">
    <property type="term" value="F:metal ion binding"/>
    <property type="evidence" value="ECO:0007669"/>
    <property type="project" value="UniProtKB-KW"/>
</dbReference>
<dbReference type="InterPro" id="IPR000209">
    <property type="entry name" value="Peptidase_S8/S53_dom"/>
</dbReference>
<proteinExistence type="inferred from homology"/>
<comment type="similarity">
    <text evidence="1 6">Belongs to the peptidase S8 family.</text>
</comment>
<feature type="active site" description="Charge relay system" evidence="6">
    <location>
        <position position="111"/>
    </location>
</feature>
<comment type="caution">
    <text evidence="9">The sequence shown here is derived from an EMBL/GenBank/DDBJ whole genome shotgun (WGS) entry which is preliminary data.</text>
</comment>
<dbReference type="Gene3D" id="3.40.50.200">
    <property type="entry name" value="Peptidase S8/S53 domain"/>
    <property type="match status" value="1"/>
</dbReference>
<dbReference type="InterPro" id="IPR050131">
    <property type="entry name" value="Peptidase_S8_subtilisin-like"/>
</dbReference>
<feature type="compositionally biased region" description="Basic and acidic residues" evidence="7">
    <location>
        <begin position="52"/>
        <end position="62"/>
    </location>
</feature>
<keyword evidence="2 6" id="KW-0645">Protease</keyword>
<feature type="active site" description="Charge relay system" evidence="6">
    <location>
        <position position="146"/>
    </location>
</feature>
<gene>
    <name evidence="9" type="ORF">HNR21_002213</name>
</gene>
<evidence type="ECO:0000256" key="1">
    <source>
        <dbReference type="ARBA" id="ARBA00011073"/>
    </source>
</evidence>
<organism evidence="9 10">
    <name type="scientific">Thermomonospora cellulosilytica</name>
    <dbReference type="NCBI Taxonomy" id="1411118"/>
    <lineage>
        <taxon>Bacteria</taxon>
        <taxon>Bacillati</taxon>
        <taxon>Actinomycetota</taxon>
        <taxon>Actinomycetes</taxon>
        <taxon>Streptosporangiales</taxon>
        <taxon>Thermomonosporaceae</taxon>
        <taxon>Thermomonospora</taxon>
    </lineage>
</organism>
<evidence type="ECO:0000256" key="5">
    <source>
        <dbReference type="ARBA" id="ARBA00022825"/>
    </source>
</evidence>
<feature type="region of interest" description="Disordered" evidence="7">
    <location>
        <begin position="52"/>
        <end position="76"/>
    </location>
</feature>
<reference evidence="9 10" key="1">
    <citation type="submission" date="2020-08" db="EMBL/GenBank/DDBJ databases">
        <title>Sequencing the genomes of 1000 actinobacteria strains.</title>
        <authorList>
            <person name="Klenk H.-P."/>
        </authorList>
    </citation>
    <scope>NUCLEOTIDE SEQUENCE [LARGE SCALE GENOMIC DNA]</scope>
    <source>
        <strain evidence="9 10">DSM 45823</strain>
    </source>
</reference>
<keyword evidence="10" id="KW-1185">Reference proteome</keyword>
<accession>A0A7W3R854</accession>
<evidence type="ECO:0000313" key="9">
    <source>
        <dbReference type="EMBL" id="MBA9003331.1"/>
    </source>
</evidence>
<evidence type="ECO:0000259" key="8">
    <source>
        <dbReference type="Pfam" id="PF00082"/>
    </source>
</evidence>
<feature type="domain" description="Peptidase S8/S53" evidence="8">
    <location>
        <begin position="102"/>
        <end position="354"/>
    </location>
</feature>
<evidence type="ECO:0000313" key="10">
    <source>
        <dbReference type="Proteomes" id="UP000539313"/>
    </source>
</evidence>
<dbReference type="PANTHER" id="PTHR43806:SF11">
    <property type="entry name" value="CEREVISIN-RELATED"/>
    <property type="match status" value="1"/>
</dbReference>
<dbReference type="PRINTS" id="PR00723">
    <property type="entry name" value="SUBTILISIN"/>
</dbReference>
<dbReference type="GO" id="GO:0006508">
    <property type="term" value="P:proteolysis"/>
    <property type="evidence" value="ECO:0007669"/>
    <property type="project" value="UniProtKB-KW"/>
</dbReference>
<keyword evidence="4 6" id="KW-0378">Hydrolase</keyword>
<name>A0A7W3R854_9ACTN</name>
<feature type="compositionally biased region" description="Low complexity" evidence="7">
    <location>
        <begin position="392"/>
        <end position="409"/>
    </location>
</feature>
<feature type="active site" description="Charge relay system" evidence="6">
    <location>
        <position position="319"/>
    </location>
</feature>
<evidence type="ECO:0000256" key="4">
    <source>
        <dbReference type="ARBA" id="ARBA00022801"/>
    </source>
</evidence>
<feature type="region of interest" description="Disordered" evidence="7">
    <location>
        <begin position="1"/>
        <end position="27"/>
    </location>
</feature>
<dbReference type="GO" id="GO:0004252">
    <property type="term" value="F:serine-type endopeptidase activity"/>
    <property type="evidence" value="ECO:0007669"/>
    <property type="project" value="UniProtKB-UniRule"/>
</dbReference>
<evidence type="ECO:0000256" key="2">
    <source>
        <dbReference type="ARBA" id="ARBA00022670"/>
    </source>
</evidence>
<dbReference type="PANTHER" id="PTHR43806">
    <property type="entry name" value="PEPTIDASE S8"/>
    <property type="match status" value="1"/>
</dbReference>
<dbReference type="InterPro" id="IPR015500">
    <property type="entry name" value="Peptidase_S8_subtilisin-rel"/>
</dbReference>
<protein>
    <submittedName>
        <fullName evidence="9">Type VII secretion-associated serine protease mycosin</fullName>
    </submittedName>
</protein>
<dbReference type="InterPro" id="IPR023827">
    <property type="entry name" value="Peptidase_S8_Asp-AS"/>
</dbReference>
<sequence>MSPAGRRRPEPTDDPGATGGPSGAPRHAARVTAGLTFVTLVAAAVVPAAVLHHREPPRERPGSRPPAAGALRAAAAPTDMVRSRQWYLNAMRVPRAWRWGRGRDVTVAVLDTGVDGTHKDLTGQVIDGPDYTGGNRQPGGRYWGGHGTAMAGIIAGHGNGPGQSSGVMGIAPRAKVLSIRVTWENDDPLRQNGNLAGQSRDAVAKGIRYAVDNGADIINMSLGGGRAFYNGNTTEEQAVRYALSKGVVLIASAGNDGSGPNRKNFPAAYPGVIAVGALNKKMRPWEDTNRNSYVSVCAPGVDIISPAPGDKYVLGTGTSPSSAIVAGVAALIRARFPRLTPDEVRQALVRGVVQRGEQSGQAATGAQVCSGSLDALRAMQVAAQISKAAHGPEATAEPTTAPPAATAEPPAEESDTLLWAVVAGGGAMVVTGLLLGWRQRRRSRGEEEDGFVAAPPEPVAAAEHAWPAEPHDRRVAPLDWPEREEPAESWPSEPAAPHVPTSDSGTWMPQPDLHLPPAGEVPAGTPNGNGNGHHPLDPENLRPYDPAGEPETESFPSVHARPQADDPVPGFGDDPLSGSPFGEERAVPRDDDAPLDFGRDVPVVPESRHPEPPFALPGFEPPAVPETGTGPVDPASPTAPFRAVNDQDLAWPVTRPEEDDPAPALRADEDDLATRAFPAVDPGTAQEADRRGARPEDDDQRPSWW</sequence>
<keyword evidence="5 6" id="KW-0720">Serine protease</keyword>
<evidence type="ECO:0000256" key="7">
    <source>
        <dbReference type="SAM" id="MobiDB-lite"/>
    </source>
</evidence>
<dbReference type="InterPro" id="IPR036852">
    <property type="entry name" value="Peptidase_S8/S53_dom_sf"/>
</dbReference>
<dbReference type="Pfam" id="PF00082">
    <property type="entry name" value="Peptidase_S8"/>
    <property type="match status" value="1"/>
</dbReference>
<dbReference type="AlphaFoldDB" id="A0A7W3R854"/>
<dbReference type="EMBL" id="JACJII010000001">
    <property type="protein sequence ID" value="MBA9003331.1"/>
    <property type="molecule type" value="Genomic_DNA"/>
</dbReference>
<feature type="region of interest" description="Disordered" evidence="7">
    <location>
        <begin position="387"/>
        <end position="412"/>
    </location>
</feature>
<dbReference type="Proteomes" id="UP000539313">
    <property type="component" value="Unassembled WGS sequence"/>
</dbReference>